<gene>
    <name evidence="4" type="ORF">FRZ61_09870</name>
</gene>
<dbReference type="OrthoDB" id="9772584at2"/>
<dbReference type="Gene3D" id="3.40.309.10">
    <property type="entry name" value="Aldehyde Dehydrogenase, Chain A, domain 2"/>
    <property type="match status" value="1"/>
</dbReference>
<proteinExistence type="inferred from homology"/>
<dbReference type="InterPro" id="IPR016163">
    <property type="entry name" value="Ald_DH_C"/>
</dbReference>
<name>A0A5J6N296_9PROT</name>
<keyword evidence="2" id="KW-0560">Oxidoreductase</keyword>
<sequence length="481" mass="50468">MNAERGRDIQLLIDGEFRAGSSNDWLAIVNPATEATVGRLAVATKADLDRALAAAARGFAQWRTVSPFERSKLLRRAGDLIRSRADGLAEALTAEQGKPLAEARIEIMTCGDILDWYAEEGRRTYGRTIPARLPGVTQIVTQEPVGPVAAFSPWNFPASQAMRKIAGALAAGCSIIIKPPEEAPSAALAFGAALTEAGVPAGVVNIVFGRPAEISEHLIPSPIIRKVSFTGSVPVGKHLAQLAGAHMKPATMELGGHAPVLVFDDVDPAKAAQILVGMKFRNAGQVCVSPTRFYVQGDSYRPFLKAFAGAAQALRVGEGRDPQSQMGPLANRRRLDAVESLVNDAVADGAKVATGGKRIGNRGYFYAPTVLTDLPASARILSTEPFGPVALIQPFGDPAEAIEKANATSYGLASYAFTKSSERAALAAGSLQSGMVGINHFGVGLIETPFGGIKDSGYGHEGGSEGLAAYLVKKFVSQAPI</sequence>
<organism evidence="4 5">
    <name type="scientific">Hypericibacter adhaerens</name>
    <dbReference type="NCBI Taxonomy" id="2602016"/>
    <lineage>
        <taxon>Bacteria</taxon>
        <taxon>Pseudomonadati</taxon>
        <taxon>Pseudomonadota</taxon>
        <taxon>Alphaproteobacteria</taxon>
        <taxon>Rhodospirillales</taxon>
        <taxon>Dongiaceae</taxon>
        <taxon>Hypericibacter</taxon>
    </lineage>
</organism>
<dbReference type="InterPro" id="IPR015590">
    <property type="entry name" value="Aldehyde_DH_dom"/>
</dbReference>
<dbReference type="SUPFAM" id="SSF53720">
    <property type="entry name" value="ALDH-like"/>
    <property type="match status" value="1"/>
</dbReference>
<dbReference type="RefSeq" id="WP_151115335.1">
    <property type="nucleotide sequence ID" value="NZ_CP042582.1"/>
</dbReference>
<keyword evidence="5" id="KW-1185">Reference proteome</keyword>
<dbReference type="Pfam" id="PF00171">
    <property type="entry name" value="Aldedh"/>
    <property type="match status" value="1"/>
</dbReference>
<evidence type="ECO:0000256" key="1">
    <source>
        <dbReference type="ARBA" id="ARBA00009986"/>
    </source>
</evidence>
<dbReference type="CDD" id="cd07103">
    <property type="entry name" value="ALDH_F5_SSADH_GabD"/>
    <property type="match status" value="1"/>
</dbReference>
<evidence type="ECO:0000259" key="3">
    <source>
        <dbReference type="Pfam" id="PF00171"/>
    </source>
</evidence>
<dbReference type="FunFam" id="3.40.605.10:FF:000033">
    <property type="entry name" value="NAD-dependent succinate-semialdehyde dehydrogenase"/>
    <property type="match status" value="1"/>
</dbReference>
<dbReference type="FunFam" id="3.40.309.10:FF:000009">
    <property type="entry name" value="Aldehyde dehydrogenase A"/>
    <property type="match status" value="1"/>
</dbReference>
<protein>
    <submittedName>
        <fullName evidence="4">NAD-dependent succinate-semialdehyde dehydrogenase</fullName>
    </submittedName>
</protein>
<dbReference type="AlphaFoldDB" id="A0A5J6N296"/>
<dbReference type="PANTHER" id="PTHR43353:SF5">
    <property type="entry name" value="SUCCINATE-SEMIALDEHYDE DEHYDROGENASE, MITOCHONDRIAL"/>
    <property type="match status" value="1"/>
</dbReference>
<comment type="similarity">
    <text evidence="1">Belongs to the aldehyde dehydrogenase family.</text>
</comment>
<evidence type="ECO:0000256" key="2">
    <source>
        <dbReference type="ARBA" id="ARBA00023002"/>
    </source>
</evidence>
<dbReference type="EMBL" id="CP042582">
    <property type="protein sequence ID" value="QEX21066.1"/>
    <property type="molecule type" value="Genomic_DNA"/>
</dbReference>
<dbReference type="InterPro" id="IPR016161">
    <property type="entry name" value="Ald_DH/histidinol_DH"/>
</dbReference>
<dbReference type="InterPro" id="IPR016162">
    <property type="entry name" value="Ald_DH_N"/>
</dbReference>
<evidence type="ECO:0000313" key="5">
    <source>
        <dbReference type="Proteomes" id="UP000325797"/>
    </source>
</evidence>
<dbReference type="KEGG" id="hadh:FRZ61_09870"/>
<dbReference type="PANTHER" id="PTHR43353">
    <property type="entry name" value="SUCCINATE-SEMIALDEHYDE DEHYDROGENASE, MITOCHONDRIAL"/>
    <property type="match status" value="1"/>
</dbReference>
<feature type="domain" description="Aldehyde dehydrogenase" evidence="3">
    <location>
        <begin position="20"/>
        <end position="476"/>
    </location>
</feature>
<accession>A0A5J6N296</accession>
<dbReference type="Gene3D" id="3.40.605.10">
    <property type="entry name" value="Aldehyde Dehydrogenase, Chain A, domain 1"/>
    <property type="match status" value="1"/>
</dbReference>
<dbReference type="Proteomes" id="UP000325797">
    <property type="component" value="Chromosome"/>
</dbReference>
<evidence type="ECO:0000313" key="4">
    <source>
        <dbReference type="EMBL" id="QEX21066.1"/>
    </source>
</evidence>
<dbReference type="GO" id="GO:0016620">
    <property type="term" value="F:oxidoreductase activity, acting on the aldehyde or oxo group of donors, NAD or NADP as acceptor"/>
    <property type="evidence" value="ECO:0007669"/>
    <property type="project" value="InterPro"/>
</dbReference>
<dbReference type="InterPro" id="IPR050740">
    <property type="entry name" value="Aldehyde_DH_Superfamily"/>
</dbReference>
<reference evidence="4 5" key="1">
    <citation type="submission" date="2019-08" db="EMBL/GenBank/DDBJ databases">
        <title>Hyperibacter terrae gen. nov., sp. nov. and Hyperibacter viscosus sp. nov., two new members in the family Rhodospirillaceae isolated from the rhizosphere of Hypericum perforatum.</title>
        <authorList>
            <person name="Noviana Z."/>
        </authorList>
    </citation>
    <scope>NUCLEOTIDE SEQUENCE [LARGE SCALE GENOMIC DNA]</scope>
    <source>
        <strain evidence="4 5">R5959</strain>
    </source>
</reference>